<dbReference type="InterPro" id="IPR008949">
    <property type="entry name" value="Isoprenoid_synthase_dom_sf"/>
</dbReference>
<keyword evidence="3 6" id="KW-0808">Transferase</keyword>
<dbReference type="PANTHER" id="PTHR12001:SF85">
    <property type="entry name" value="SHORT CHAIN ISOPRENYL DIPHOSPHATE SYNTHASE"/>
    <property type="match status" value="1"/>
</dbReference>
<dbReference type="GO" id="GO:0008299">
    <property type="term" value="P:isoprenoid biosynthetic process"/>
    <property type="evidence" value="ECO:0007669"/>
    <property type="project" value="InterPro"/>
</dbReference>
<dbReference type="PROSITE" id="PS00444">
    <property type="entry name" value="POLYPRENYL_SYNTHASE_2"/>
    <property type="match status" value="1"/>
</dbReference>
<evidence type="ECO:0000256" key="4">
    <source>
        <dbReference type="ARBA" id="ARBA00022723"/>
    </source>
</evidence>
<evidence type="ECO:0000256" key="2">
    <source>
        <dbReference type="ARBA" id="ARBA00006706"/>
    </source>
</evidence>
<sequence>MKFKSFHLSRTKPVIKYGDIDNLDNMQTNVDTRTIDARIMELTEQWMHDRDEDMVTPSLEPTLGVMFNEGLNANQGGKRLRALLSLAAFDAYGQGGLDDDSHMLDLACAIEIYQTSALIHDDIIDDSLLRRGKPTAHIVLQQATRSSSDGKGLALMLGNMLATASTDIAATALANPTMQHPKANLHTFLDMQRAVEIGQGLDLGAESISLKEPSELVEASLNVFAWKTASYTTIAPLELGLCASGMAPDRAKQNARAIGVPLGTAFQLADDLLDVVGTTGSTGKPIGGDVRKGKRTVLLADALVAANKKDADTLIHIYESHSRSDEDVRTALNLLVTTGSVQTSRQRIAQLWEQTQAAINEAELAPNSKATLKDICAQFIPQAFLQVGSF</sequence>
<gene>
    <name evidence="7" type="ORF">GA0061077_0240</name>
</gene>
<keyword evidence="4" id="KW-0479">Metal-binding</keyword>
<keyword evidence="8" id="KW-1185">Reference proteome</keyword>
<proteinExistence type="inferred from homology"/>
<reference evidence="8" key="1">
    <citation type="submission" date="2016-08" db="EMBL/GenBank/DDBJ databases">
        <authorList>
            <person name="Varghese N."/>
            <person name="Submissions Spin"/>
        </authorList>
    </citation>
    <scope>NUCLEOTIDE SEQUENCE [LARGE SCALE GENOMIC DNA]</scope>
    <source>
        <strain evidence="8">R-52791</strain>
    </source>
</reference>
<dbReference type="GO" id="GO:0004659">
    <property type="term" value="F:prenyltransferase activity"/>
    <property type="evidence" value="ECO:0007669"/>
    <property type="project" value="InterPro"/>
</dbReference>
<dbReference type="InterPro" id="IPR000092">
    <property type="entry name" value="Polyprenyl_synt"/>
</dbReference>
<evidence type="ECO:0000313" key="7">
    <source>
        <dbReference type="EMBL" id="SCC78392.1"/>
    </source>
</evidence>
<comment type="cofactor">
    <cofactor evidence="1">
        <name>Mg(2+)</name>
        <dbReference type="ChEBI" id="CHEBI:18420"/>
    </cofactor>
</comment>
<dbReference type="STRING" id="1505727.GA0061077_0240"/>
<dbReference type="Proteomes" id="UP000242610">
    <property type="component" value="Unassembled WGS sequence"/>
</dbReference>
<evidence type="ECO:0000256" key="5">
    <source>
        <dbReference type="ARBA" id="ARBA00022842"/>
    </source>
</evidence>
<dbReference type="CDD" id="cd00685">
    <property type="entry name" value="Trans_IPPS_HT"/>
    <property type="match status" value="1"/>
</dbReference>
<name>A0A1C4H0U8_9BIFI</name>
<dbReference type="GO" id="GO:0046872">
    <property type="term" value="F:metal ion binding"/>
    <property type="evidence" value="ECO:0007669"/>
    <property type="project" value="UniProtKB-KW"/>
</dbReference>
<accession>A0A1C4H0U8</accession>
<dbReference type="AlphaFoldDB" id="A0A1C4H0U8"/>
<evidence type="ECO:0000256" key="1">
    <source>
        <dbReference type="ARBA" id="ARBA00001946"/>
    </source>
</evidence>
<comment type="similarity">
    <text evidence="2 6">Belongs to the FPP/GGPP synthase family.</text>
</comment>
<dbReference type="SFLD" id="SFLDS00005">
    <property type="entry name" value="Isoprenoid_Synthase_Type_I"/>
    <property type="match status" value="1"/>
</dbReference>
<organism evidence="7 8">
    <name type="scientific">Bifidobacterium commune</name>
    <dbReference type="NCBI Taxonomy" id="1505727"/>
    <lineage>
        <taxon>Bacteria</taxon>
        <taxon>Bacillati</taxon>
        <taxon>Actinomycetota</taxon>
        <taxon>Actinomycetes</taxon>
        <taxon>Bifidobacteriales</taxon>
        <taxon>Bifidobacteriaceae</taxon>
        <taxon>Bifidobacterium</taxon>
    </lineage>
</organism>
<keyword evidence="5" id="KW-0460">Magnesium</keyword>
<evidence type="ECO:0000313" key="8">
    <source>
        <dbReference type="Proteomes" id="UP000242610"/>
    </source>
</evidence>
<dbReference type="Gene3D" id="1.10.600.10">
    <property type="entry name" value="Farnesyl Diphosphate Synthase"/>
    <property type="match status" value="1"/>
</dbReference>
<protein>
    <submittedName>
        <fullName evidence="7">Geranylgeranyl diphosphate synthase, type I</fullName>
    </submittedName>
</protein>
<dbReference type="EMBL" id="FMBL01000001">
    <property type="protein sequence ID" value="SCC78392.1"/>
    <property type="molecule type" value="Genomic_DNA"/>
</dbReference>
<dbReference type="SUPFAM" id="SSF48576">
    <property type="entry name" value="Terpenoid synthases"/>
    <property type="match status" value="1"/>
</dbReference>
<dbReference type="PROSITE" id="PS00723">
    <property type="entry name" value="POLYPRENYL_SYNTHASE_1"/>
    <property type="match status" value="1"/>
</dbReference>
<dbReference type="Pfam" id="PF00348">
    <property type="entry name" value="polyprenyl_synt"/>
    <property type="match status" value="1"/>
</dbReference>
<dbReference type="PANTHER" id="PTHR12001">
    <property type="entry name" value="GERANYLGERANYL PYROPHOSPHATE SYNTHASE"/>
    <property type="match status" value="1"/>
</dbReference>
<evidence type="ECO:0000256" key="3">
    <source>
        <dbReference type="ARBA" id="ARBA00022679"/>
    </source>
</evidence>
<evidence type="ECO:0000256" key="6">
    <source>
        <dbReference type="RuleBase" id="RU004466"/>
    </source>
</evidence>
<dbReference type="InterPro" id="IPR033749">
    <property type="entry name" value="Polyprenyl_synt_CS"/>
</dbReference>